<dbReference type="InterPro" id="IPR012337">
    <property type="entry name" value="RNaseH-like_sf"/>
</dbReference>
<dbReference type="InterPro" id="IPR036397">
    <property type="entry name" value="RNaseH_sf"/>
</dbReference>
<organism evidence="3 4">
    <name type="scientific">Byssochlamys spectabilis</name>
    <name type="common">Paecilomyces variotii</name>
    <dbReference type="NCBI Taxonomy" id="264951"/>
    <lineage>
        <taxon>Eukaryota</taxon>
        <taxon>Fungi</taxon>
        <taxon>Dikarya</taxon>
        <taxon>Ascomycota</taxon>
        <taxon>Pezizomycotina</taxon>
        <taxon>Eurotiomycetes</taxon>
        <taxon>Eurotiomycetidae</taxon>
        <taxon>Eurotiales</taxon>
        <taxon>Thermoascaceae</taxon>
        <taxon>Paecilomyces</taxon>
    </lineage>
</organism>
<name>A0A443HQL0_BYSSP</name>
<dbReference type="Pfam" id="PF21762">
    <property type="entry name" value="DEDDh_C"/>
    <property type="match status" value="1"/>
</dbReference>
<comment type="caution">
    <text evidence="3">The sequence shown here is derived from an EMBL/GenBank/DDBJ whole genome shotgun (WGS) entry which is preliminary data.</text>
</comment>
<dbReference type="GO" id="GO:0003676">
    <property type="term" value="F:nucleic acid binding"/>
    <property type="evidence" value="ECO:0007669"/>
    <property type="project" value="InterPro"/>
</dbReference>
<dbReference type="GeneID" id="39600275"/>
<reference evidence="3 4" key="1">
    <citation type="journal article" date="2018" name="Front. Microbiol.">
        <title>Genomic and genetic insights into a cosmopolitan fungus, Paecilomyces variotii (Eurotiales).</title>
        <authorList>
            <person name="Urquhart A.S."/>
            <person name="Mondo S.J."/>
            <person name="Makela M.R."/>
            <person name="Hane J.K."/>
            <person name="Wiebenga A."/>
            <person name="He G."/>
            <person name="Mihaltcheva S."/>
            <person name="Pangilinan J."/>
            <person name="Lipzen A."/>
            <person name="Barry K."/>
            <person name="de Vries R.P."/>
            <person name="Grigoriev I.V."/>
            <person name="Idnurm A."/>
        </authorList>
    </citation>
    <scope>NUCLEOTIDE SEQUENCE [LARGE SCALE GENOMIC DNA]</scope>
    <source>
        <strain evidence="3 4">CBS 101075</strain>
    </source>
</reference>
<feature type="region of interest" description="Disordered" evidence="1">
    <location>
        <begin position="91"/>
        <end position="187"/>
    </location>
</feature>
<feature type="region of interest" description="Disordered" evidence="1">
    <location>
        <begin position="366"/>
        <end position="387"/>
    </location>
</feature>
<feature type="domain" description="Gfd2/YDR514C-like C-terminal" evidence="2">
    <location>
        <begin position="456"/>
        <end position="685"/>
    </location>
</feature>
<dbReference type="Gene3D" id="3.30.420.10">
    <property type="entry name" value="Ribonuclease H-like superfamily/Ribonuclease H"/>
    <property type="match status" value="1"/>
</dbReference>
<evidence type="ECO:0000259" key="2">
    <source>
        <dbReference type="Pfam" id="PF21762"/>
    </source>
</evidence>
<dbReference type="RefSeq" id="XP_028483773.1">
    <property type="nucleotide sequence ID" value="XM_028630998.1"/>
</dbReference>
<proteinExistence type="predicted"/>
<keyword evidence="4" id="KW-1185">Reference proteome</keyword>
<protein>
    <submittedName>
        <fullName evidence="3">QDE-2-interacting protein</fullName>
    </submittedName>
</protein>
<evidence type="ECO:0000256" key="1">
    <source>
        <dbReference type="SAM" id="MobiDB-lite"/>
    </source>
</evidence>
<dbReference type="PANTHER" id="PTHR28083:SF1">
    <property type="entry name" value="GOOD FOR FULL DBP5 ACTIVITY PROTEIN 2"/>
    <property type="match status" value="1"/>
</dbReference>
<dbReference type="Proteomes" id="UP000283841">
    <property type="component" value="Unassembled WGS sequence"/>
</dbReference>
<feature type="compositionally biased region" description="Pro residues" evidence="1">
    <location>
        <begin position="95"/>
        <end position="114"/>
    </location>
</feature>
<feature type="region of interest" description="Disordered" evidence="1">
    <location>
        <begin position="770"/>
        <end position="791"/>
    </location>
</feature>
<feature type="compositionally biased region" description="Basic residues" evidence="1">
    <location>
        <begin position="368"/>
        <end position="379"/>
    </location>
</feature>
<dbReference type="VEuPathDB" id="FungiDB:C8Q69DRAFT_472787"/>
<sequence>MITYLHGSLSEHVSIITLCTHFCVAHVELLQLFVLSKRAPACPPDIYEHLLSSRPISIKYPPTASTMDRAERLKLLFEHDSSLLTTDVQLYKEPLPNPPDPVPERVPTPAPETAPAPHSETAEPKQKASSQPVTDEVFGPEPPPVMSDSEESDDYLSACKRTAQRKAKEAVQDASLQPSKKDARKSHGRKIAAQNLAVTDNLSNLPLSRCFCPIMAVSRLPYKYLRGEASEAIAQQFFTEGKFWKRYWNLYHIHPPPYMATRPLLLVPAIQVQELIDEINDEFNCTLSLPTDVHLGLMLPFEEDGTPQPQFLGQCTSREMKEQLEYNASTASHDQNAHNPPAGCSPEVDRSFAAFRKKIEAALEATKNRTKASKAKKRQNQIEKRREWSRTLRRTQRYLGLRPQRPRGLLPPDLDESASWEEKQKAEREYGLACGTILEPLNVNEPAPFPFSDEPIFICVDVESNERCHDQITEVGVSVLDTLDLVGVPPGEGGRNWMARIRSRHFRVQERSYIVNKDFIAGCPDKFEFGESEWVSVSEIVKVVDECFQPPYSGHIELAVNEVEGKDARSGIVVEGVLPEYKLHPRNIVFLGHDTQTDIKYLRTLGSTLFADDPESPESPAKEGDQKVVQPSFLEALDTATLFRVLKRDTNPRSLGQVLLDLGITGWNLHNAGNDARYTVEAMIGIVLKSRLLLDQAAQATSETPAPEDYAQADGAAEKEISASREQAWKDEVERRVAKSVAETEQRVREDCEGWELDNWSAEDIDGGEGCGHGIPGRRGQQGLQKNGKQTETEIVAKQLEATLI</sequence>
<dbReference type="SUPFAM" id="SSF53098">
    <property type="entry name" value="Ribonuclease H-like"/>
    <property type="match status" value="1"/>
</dbReference>
<feature type="region of interest" description="Disordered" evidence="1">
    <location>
        <begin position="699"/>
        <end position="719"/>
    </location>
</feature>
<gene>
    <name evidence="3" type="ORF">C8Q69DRAFT_472787</name>
</gene>
<dbReference type="STRING" id="264951.A0A443HQL0"/>
<dbReference type="PANTHER" id="PTHR28083">
    <property type="entry name" value="GOOD FOR FULL DBP5 ACTIVITY PROTEIN 2"/>
    <property type="match status" value="1"/>
</dbReference>
<dbReference type="InterPro" id="IPR048519">
    <property type="entry name" value="Gfd2/YDR514C-like_C"/>
</dbReference>
<evidence type="ECO:0000313" key="3">
    <source>
        <dbReference type="EMBL" id="RWQ94128.1"/>
    </source>
</evidence>
<dbReference type="InterPro" id="IPR040151">
    <property type="entry name" value="Gfd2/YDR514C-like"/>
</dbReference>
<dbReference type="EMBL" id="RCNU01000008">
    <property type="protein sequence ID" value="RWQ94128.1"/>
    <property type="molecule type" value="Genomic_DNA"/>
</dbReference>
<evidence type="ECO:0000313" key="4">
    <source>
        <dbReference type="Proteomes" id="UP000283841"/>
    </source>
</evidence>
<accession>A0A443HQL0</accession>
<dbReference type="AlphaFoldDB" id="A0A443HQL0"/>
<dbReference type="GO" id="GO:0005634">
    <property type="term" value="C:nucleus"/>
    <property type="evidence" value="ECO:0007669"/>
    <property type="project" value="TreeGrafter"/>
</dbReference>